<reference evidence="1 2" key="1">
    <citation type="submission" date="2019-03" db="EMBL/GenBank/DDBJ databases">
        <title>Deep-cultivation of Planctomycetes and their phenomic and genomic characterization uncovers novel biology.</title>
        <authorList>
            <person name="Wiegand S."/>
            <person name="Jogler M."/>
            <person name="Boedeker C."/>
            <person name="Pinto D."/>
            <person name="Vollmers J."/>
            <person name="Rivas-Marin E."/>
            <person name="Kohn T."/>
            <person name="Peeters S.H."/>
            <person name="Heuer A."/>
            <person name="Rast P."/>
            <person name="Oberbeckmann S."/>
            <person name="Bunk B."/>
            <person name="Jeske O."/>
            <person name="Meyerdierks A."/>
            <person name="Storesund J.E."/>
            <person name="Kallscheuer N."/>
            <person name="Luecker S."/>
            <person name="Lage O.M."/>
            <person name="Pohl T."/>
            <person name="Merkel B.J."/>
            <person name="Hornburger P."/>
            <person name="Mueller R.-W."/>
            <person name="Bruemmer F."/>
            <person name="Labrenz M."/>
            <person name="Spormann A.M."/>
            <person name="Op den Camp H."/>
            <person name="Overmann J."/>
            <person name="Amann R."/>
            <person name="Jetten M.S.M."/>
            <person name="Mascher T."/>
            <person name="Medema M.H."/>
            <person name="Devos D.P."/>
            <person name="Kaster A.-K."/>
            <person name="Ovreas L."/>
            <person name="Rohde M."/>
            <person name="Galperin M.Y."/>
            <person name="Jogler C."/>
        </authorList>
    </citation>
    <scope>NUCLEOTIDE SEQUENCE [LARGE SCALE GENOMIC DNA]</scope>
    <source>
        <strain evidence="1 2">Enr17</strain>
    </source>
</reference>
<sequence length="30" mass="3533">MNATYLHTIELTIWVNEIISKNTTFCAKYN</sequence>
<dbReference type="EMBL" id="CP037452">
    <property type="protein sequence ID" value="QDV51339.1"/>
    <property type="molecule type" value="Genomic_DNA"/>
</dbReference>
<evidence type="ECO:0000313" key="2">
    <source>
        <dbReference type="Proteomes" id="UP000318313"/>
    </source>
</evidence>
<name>A0A518IE24_9PLAN</name>
<dbReference type="AlphaFoldDB" id="A0A518IE24"/>
<keyword evidence="2" id="KW-1185">Reference proteome</keyword>
<organism evidence="1 2">
    <name type="scientific">Gimesia fumaroli</name>
    <dbReference type="NCBI Taxonomy" id="2527976"/>
    <lineage>
        <taxon>Bacteria</taxon>
        <taxon>Pseudomonadati</taxon>
        <taxon>Planctomycetota</taxon>
        <taxon>Planctomycetia</taxon>
        <taxon>Planctomycetales</taxon>
        <taxon>Planctomycetaceae</taxon>
        <taxon>Gimesia</taxon>
    </lineage>
</organism>
<dbReference type="KEGG" id="gfm:Enr17x_33950"/>
<evidence type="ECO:0000313" key="1">
    <source>
        <dbReference type="EMBL" id="QDV51339.1"/>
    </source>
</evidence>
<proteinExistence type="predicted"/>
<accession>A0A518IE24</accession>
<gene>
    <name evidence="1" type="ORF">Enr17x_33950</name>
</gene>
<dbReference type="Proteomes" id="UP000318313">
    <property type="component" value="Chromosome"/>
</dbReference>
<protein>
    <submittedName>
        <fullName evidence="1">Uncharacterized protein</fullName>
    </submittedName>
</protein>